<keyword evidence="2" id="KW-1185">Reference proteome</keyword>
<organism evidence="1 2">
    <name type="scientific">Flavobacterium agricola</name>
    <dbReference type="NCBI Taxonomy" id="2870839"/>
    <lineage>
        <taxon>Bacteria</taxon>
        <taxon>Pseudomonadati</taxon>
        <taxon>Bacteroidota</taxon>
        <taxon>Flavobacteriia</taxon>
        <taxon>Flavobacteriales</taxon>
        <taxon>Flavobacteriaceae</taxon>
        <taxon>Flavobacterium</taxon>
    </lineage>
</organism>
<dbReference type="Proteomes" id="UP001163328">
    <property type="component" value="Chromosome"/>
</dbReference>
<dbReference type="RefSeq" id="WP_264432303.1">
    <property type="nucleotide sequence ID" value="NZ_CP081495.1"/>
</dbReference>
<name>A0ABY6LZB7_9FLAO</name>
<sequence length="462" mass="54045">MKKIFILLPDGVGIKNFAFTNFKKIATSNKLEIVYWNNTVFDLEKLNAKQVTIFNGKLHPLTHIYKNVRKHLEISENTKRFNDLVYKNYLFPLNTDGLKNKIRSTLTRFLIKNNKSEKGLNNIINKTYELERNTAYYHTCVAQLKEHKPNLVLCTNQRTSLAIAPIEAAKSLGIKTACFIYSWDNLPKAMLLIETDYYFVWSEYMEKELLKYYPHIKKEQIYVTGTPQFENHFDAENLLSKEEFYQKYKLNKERQYFLYSGDDVTTSPNDPLYIEDIAKTIQNLNNKGYNFGIIFRRCPVDFSTRFDKVIEKYEEIIVPITPAWKQLGGMWNQVMPTIEDMQLQANCIHHTLGVLNLGSSMVFDAIAHNKTCAYMNYDAPDADLKKWNVEKIYNYVHFRSMPSNQAVFWVNKPADIEQTLLKMTKSDTVQHQEAKKWFSIINQYPANQASVRMIDAIKQILS</sequence>
<evidence type="ECO:0000313" key="2">
    <source>
        <dbReference type="Proteomes" id="UP001163328"/>
    </source>
</evidence>
<accession>A0ABY6LZB7</accession>
<reference evidence="1" key="1">
    <citation type="submission" date="2021-08" db="EMBL/GenBank/DDBJ databases">
        <title>Flavobacterium sp. strain CC-SYL302.</title>
        <authorList>
            <person name="Lin S.-Y."/>
            <person name="Lee T.-H."/>
            <person name="Young C.-C."/>
        </authorList>
    </citation>
    <scope>NUCLEOTIDE SEQUENCE</scope>
    <source>
        <strain evidence="1">CC-SYL302</strain>
    </source>
</reference>
<proteinExistence type="predicted"/>
<gene>
    <name evidence="1" type="ORF">K5I29_08070</name>
</gene>
<dbReference type="EMBL" id="CP081495">
    <property type="protein sequence ID" value="UYW00505.1"/>
    <property type="molecule type" value="Genomic_DNA"/>
</dbReference>
<dbReference type="SUPFAM" id="SSF53756">
    <property type="entry name" value="UDP-Glycosyltransferase/glycogen phosphorylase"/>
    <property type="match status" value="1"/>
</dbReference>
<protein>
    <submittedName>
        <fullName evidence="1">UDP-glycosyltransferase</fullName>
    </submittedName>
</protein>
<evidence type="ECO:0000313" key="1">
    <source>
        <dbReference type="EMBL" id="UYW00505.1"/>
    </source>
</evidence>